<evidence type="ECO:0000259" key="3">
    <source>
        <dbReference type="PROSITE" id="PS50921"/>
    </source>
</evidence>
<name>A0ABY2FJ44_9ACTN</name>
<dbReference type="InterPro" id="IPR029016">
    <property type="entry name" value="GAF-like_dom_sf"/>
</dbReference>
<keyword evidence="5" id="KW-1185">Reference proteome</keyword>
<dbReference type="Pfam" id="PF03861">
    <property type="entry name" value="ANTAR"/>
    <property type="match status" value="1"/>
</dbReference>
<evidence type="ECO:0000256" key="2">
    <source>
        <dbReference type="ARBA" id="ARBA00023163"/>
    </source>
</evidence>
<dbReference type="InterPro" id="IPR036388">
    <property type="entry name" value="WH-like_DNA-bd_sf"/>
</dbReference>
<dbReference type="Gene3D" id="1.10.10.10">
    <property type="entry name" value="Winged helix-like DNA-binding domain superfamily/Winged helix DNA-binding domain"/>
    <property type="match status" value="1"/>
</dbReference>
<accession>A0ABY2FJ44</accession>
<gene>
    <name evidence="4" type="ORF">EV137_0064</name>
</gene>
<keyword evidence="1" id="KW-0805">Transcription regulation</keyword>
<sequence length="239" mass="25793">MDLVDRTALLARLARKIAEDGPELSLVTRLCRAFLALVGGDGAAITLSYTEPSRVTLCATDDVAARLEDLQDVLGEGPGPAAYKAETAMATDLRVDHDRWPLFTEAAREVAGARTVYAVPMRPGQRTIGVVTVHQNDGDLPDGDRAQFLADAIGAALMKEPPPPVESELEPGPWSTRAQIHQATGMVLMQLRISPSDAMALMRAHAFSHNTTLADVAEQIISRRLRFSDDDDADHDAES</sequence>
<evidence type="ECO:0000313" key="4">
    <source>
        <dbReference type="EMBL" id="TDW92804.1"/>
    </source>
</evidence>
<proteinExistence type="predicted"/>
<evidence type="ECO:0000313" key="5">
    <source>
        <dbReference type="Proteomes" id="UP000295060"/>
    </source>
</evidence>
<dbReference type="SUPFAM" id="SSF55781">
    <property type="entry name" value="GAF domain-like"/>
    <property type="match status" value="1"/>
</dbReference>
<dbReference type="RefSeq" id="WP_166679741.1">
    <property type="nucleotide sequence ID" value="NZ_SODU01000001.1"/>
</dbReference>
<evidence type="ECO:0000256" key="1">
    <source>
        <dbReference type="ARBA" id="ARBA00023015"/>
    </source>
</evidence>
<organism evidence="4 5">
    <name type="scientific">Kribbella pratensis</name>
    <dbReference type="NCBI Taxonomy" id="2512112"/>
    <lineage>
        <taxon>Bacteria</taxon>
        <taxon>Bacillati</taxon>
        <taxon>Actinomycetota</taxon>
        <taxon>Actinomycetes</taxon>
        <taxon>Propionibacteriales</taxon>
        <taxon>Kribbellaceae</taxon>
        <taxon>Kribbella</taxon>
    </lineage>
</organism>
<dbReference type="EMBL" id="SODU01000001">
    <property type="protein sequence ID" value="TDW92804.1"/>
    <property type="molecule type" value="Genomic_DNA"/>
</dbReference>
<dbReference type="InterPro" id="IPR005561">
    <property type="entry name" value="ANTAR"/>
</dbReference>
<comment type="caution">
    <text evidence="4">The sequence shown here is derived from an EMBL/GenBank/DDBJ whole genome shotgun (WGS) entry which is preliminary data.</text>
</comment>
<dbReference type="SMART" id="SM01012">
    <property type="entry name" value="ANTAR"/>
    <property type="match status" value="1"/>
</dbReference>
<dbReference type="Proteomes" id="UP000295060">
    <property type="component" value="Unassembled WGS sequence"/>
</dbReference>
<dbReference type="PROSITE" id="PS50921">
    <property type="entry name" value="ANTAR"/>
    <property type="match status" value="1"/>
</dbReference>
<keyword evidence="2" id="KW-0804">Transcription</keyword>
<dbReference type="Gene3D" id="3.30.450.40">
    <property type="match status" value="1"/>
</dbReference>
<protein>
    <submittedName>
        <fullName evidence="4">ANTAR domain-containing protein</fullName>
    </submittedName>
</protein>
<feature type="domain" description="ANTAR" evidence="3">
    <location>
        <begin position="160"/>
        <end position="221"/>
    </location>
</feature>
<reference evidence="4 5" key="1">
    <citation type="submission" date="2019-03" db="EMBL/GenBank/DDBJ databases">
        <title>Genomic Encyclopedia of Type Strains, Phase III (KMG-III): the genomes of soil and plant-associated and newly described type strains.</title>
        <authorList>
            <person name="Whitman W."/>
        </authorList>
    </citation>
    <scope>NUCLEOTIDE SEQUENCE [LARGE SCALE GENOMIC DNA]</scope>
    <source>
        <strain evidence="4 5">VKMAc-2574</strain>
    </source>
</reference>